<sequence length="43" mass="4837">MDHLPSSQPFLALQAGQETDQSDVIRKHALGYHCTEDHNCLTE</sequence>
<dbReference type="EMBL" id="GBRH01163097">
    <property type="protein sequence ID" value="JAE34799.1"/>
    <property type="molecule type" value="Transcribed_RNA"/>
</dbReference>
<reference evidence="1" key="2">
    <citation type="journal article" date="2015" name="Data Brief">
        <title>Shoot transcriptome of the giant reed, Arundo donax.</title>
        <authorList>
            <person name="Barrero R.A."/>
            <person name="Guerrero F.D."/>
            <person name="Moolhuijzen P."/>
            <person name="Goolsby J.A."/>
            <person name="Tidwell J."/>
            <person name="Bellgard S.E."/>
            <person name="Bellgard M.I."/>
        </authorList>
    </citation>
    <scope>NUCLEOTIDE SEQUENCE</scope>
    <source>
        <tissue evidence="1">Shoot tissue taken approximately 20 cm above the soil surface</tissue>
    </source>
</reference>
<evidence type="ECO:0000313" key="1">
    <source>
        <dbReference type="EMBL" id="JAE34799.1"/>
    </source>
</evidence>
<reference evidence="1" key="1">
    <citation type="submission" date="2014-09" db="EMBL/GenBank/DDBJ databases">
        <authorList>
            <person name="Magalhaes I.L.F."/>
            <person name="Oliveira U."/>
            <person name="Santos F.R."/>
            <person name="Vidigal T.H.D.A."/>
            <person name="Brescovit A.D."/>
            <person name="Santos A.J."/>
        </authorList>
    </citation>
    <scope>NUCLEOTIDE SEQUENCE</scope>
    <source>
        <tissue evidence="1">Shoot tissue taken approximately 20 cm above the soil surface</tissue>
    </source>
</reference>
<dbReference type="AlphaFoldDB" id="A0A0A9HG51"/>
<proteinExistence type="predicted"/>
<accession>A0A0A9HG51</accession>
<protein>
    <submittedName>
        <fullName evidence="1">Uncharacterized protein</fullName>
    </submittedName>
</protein>
<name>A0A0A9HG51_ARUDO</name>
<organism evidence="1">
    <name type="scientific">Arundo donax</name>
    <name type="common">Giant reed</name>
    <name type="synonym">Donax arundinaceus</name>
    <dbReference type="NCBI Taxonomy" id="35708"/>
    <lineage>
        <taxon>Eukaryota</taxon>
        <taxon>Viridiplantae</taxon>
        <taxon>Streptophyta</taxon>
        <taxon>Embryophyta</taxon>
        <taxon>Tracheophyta</taxon>
        <taxon>Spermatophyta</taxon>
        <taxon>Magnoliopsida</taxon>
        <taxon>Liliopsida</taxon>
        <taxon>Poales</taxon>
        <taxon>Poaceae</taxon>
        <taxon>PACMAD clade</taxon>
        <taxon>Arundinoideae</taxon>
        <taxon>Arundineae</taxon>
        <taxon>Arundo</taxon>
    </lineage>
</organism>